<reference evidence="3" key="1">
    <citation type="journal article" date="2020" name="Nature">
        <title>Giant virus diversity and host interactions through global metagenomics.</title>
        <authorList>
            <person name="Schulz F."/>
            <person name="Roux S."/>
            <person name="Paez-Espino D."/>
            <person name="Jungbluth S."/>
            <person name="Walsh D.A."/>
            <person name="Denef V.J."/>
            <person name="McMahon K.D."/>
            <person name="Konstantinidis K.T."/>
            <person name="Eloe-Fadrosh E.A."/>
            <person name="Kyrpides N.C."/>
            <person name="Woyke T."/>
        </authorList>
    </citation>
    <scope>NUCLEOTIDE SEQUENCE</scope>
    <source>
        <strain evidence="3">GVMAG-M-3300009161-34</strain>
    </source>
</reference>
<evidence type="ECO:0000256" key="2">
    <source>
        <dbReference type="SAM" id="Phobius"/>
    </source>
</evidence>
<feature type="region of interest" description="Disordered" evidence="1">
    <location>
        <begin position="1"/>
        <end position="33"/>
    </location>
</feature>
<protein>
    <submittedName>
        <fullName evidence="3">Uncharacterized protein</fullName>
    </submittedName>
</protein>
<dbReference type="EMBL" id="MN738959">
    <property type="protein sequence ID" value="QHT33173.1"/>
    <property type="molecule type" value="Genomic_DNA"/>
</dbReference>
<feature type="transmembrane region" description="Helical" evidence="2">
    <location>
        <begin position="461"/>
        <end position="482"/>
    </location>
</feature>
<keyword evidence="2" id="KW-1133">Transmembrane helix</keyword>
<accession>A0A6C0EXC6</accession>
<evidence type="ECO:0000313" key="3">
    <source>
        <dbReference type="EMBL" id="QHT33173.1"/>
    </source>
</evidence>
<keyword evidence="2" id="KW-0812">Transmembrane</keyword>
<dbReference type="AlphaFoldDB" id="A0A6C0EXC6"/>
<keyword evidence="2" id="KW-0472">Membrane</keyword>
<proteinExistence type="predicted"/>
<evidence type="ECO:0000256" key="1">
    <source>
        <dbReference type="SAM" id="MobiDB-lite"/>
    </source>
</evidence>
<organism evidence="3">
    <name type="scientific">viral metagenome</name>
    <dbReference type="NCBI Taxonomy" id="1070528"/>
    <lineage>
        <taxon>unclassified sequences</taxon>
        <taxon>metagenomes</taxon>
        <taxon>organismal metagenomes</taxon>
    </lineage>
</organism>
<feature type="compositionally biased region" description="Basic residues" evidence="1">
    <location>
        <begin position="16"/>
        <end position="28"/>
    </location>
</feature>
<sequence>METNYSSTQYTPTIQHTHHPHPHPHHHPTPLDNCDNIKLKRNDYNLLQLMQRNDKYYNKLRRINKTQTTNDVKNPRQSEINNQLITLYDCIDDEFKKFKTIERASLCFKHKFKRITDPNDKLIQKSLLSSSYIPPNIVKYIREKSRYVLEYKCDIGDKRTVTVYFIIFEDSKYELNNIRKKGASYFKNCILKIYLWLSLLAKYAHIKCGTNLSSYIYLTPFKRRLPGFKAEKDNGNIGSDSYNDYELYEDEYSHNNILRPVNVNGGVSDVCETDANIIVYRKEEWFKVFIHETMHNYGIDFSLLNITNANKRLQNIFSIKKDIKIYESYCEIWARIMNVFFETYFDINTNKKFSSRTTRRNFLDKLYEPSKSLTLHRHTGRSDGHAQGNGSAETGTMRLKNKYDVFFKKFYDSIQHETIFSLFQCIKVLDYMGLDYNIISNCSDANYVTVNKLYKEETNVFAYYIVVAILLANFNGFILWCIDNNTNIFNFKKDEKNIDEFIQFIYKNYKNNDLLKLIVAIENKLETQNTPDRRDRPDTQDNVLLSTMRMTVIGGGD</sequence>
<name>A0A6C0EXC6_9ZZZZ</name>
<feature type="compositionally biased region" description="Polar residues" evidence="1">
    <location>
        <begin position="1"/>
        <end position="15"/>
    </location>
</feature>